<dbReference type="Gene3D" id="1.10.10.10">
    <property type="entry name" value="Winged helix-like DNA-binding domain superfamily/Winged helix DNA-binding domain"/>
    <property type="match status" value="1"/>
</dbReference>
<sequence>MTKIVPSAVMNLFLSADGALFDGVGNCSRLQQLSLATMVVMKASNARPPTLLALPSYLAAQASKIGRRHLEDVLKEQGLASLDHAVLTALDDFGTLSQQQLADSLDLDKSHLVSRIDHMEKRGYLTRAQDPCDRRRHRVELTDSGRTLLERLRPAAEESQRRFLRPLSAPEQQTLTSLLRRVLMAADNDEVER</sequence>
<dbReference type="PROSITE" id="PS50995">
    <property type="entry name" value="HTH_MARR_2"/>
    <property type="match status" value="1"/>
</dbReference>
<keyword evidence="3" id="KW-1185">Reference proteome</keyword>
<dbReference type="SUPFAM" id="SSF46785">
    <property type="entry name" value="Winged helix' DNA-binding domain"/>
    <property type="match status" value="1"/>
</dbReference>
<dbReference type="InterPro" id="IPR000835">
    <property type="entry name" value="HTH_MarR-typ"/>
</dbReference>
<dbReference type="Proteomes" id="UP001595851">
    <property type="component" value="Unassembled WGS sequence"/>
</dbReference>
<dbReference type="SMART" id="SM00347">
    <property type="entry name" value="HTH_MARR"/>
    <property type="match status" value="1"/>
</dbReference>
<dbReference type="PANTHER" id="PTHR33164:SF95">
    <property type="entry name" value="TRANSCRIPTIONAL REGULATOR"/>
    <property type="match status" value="1"/>
</dbReference>
<dbReference type="PANTHER" id="PTHR33164">
    <property type="entry name" value="TRANSCRIPTIONAL REGULATOR, MARR FAMILY"/>
    <property type="match status" value="1"/>
</dbReference>
<protein>
    <submittedName>
        <fullName evidence="2">MarR family winged helix-turn-helix transcriptional regulator</fullName>
    </submittedName>
</protein>
<dbReference type="PRINTS" id="PR00598">
    <property type="entry name" value="HTHMARR"/>
</dbReference>
<evidence type="ECO:0000313" key="3">
    <source>
        <dbReference type="Proteomes" id="UP001595851"/>
    </source>
</evidence>
<gene>
    <name evidence="2" type="ORF">ACFOY2_14425</name>
</gene>
<accession>A0ABV8G6H4</accession>
<reference evidence="3" key="1">
    <citation type="journal article" date="2019" name="Int. J. Syst. Evol. Microbiol.">
        <title>The Global Catalogue of Microorganisms (GCM) 10K type strain sequencing project: providing services to taxonomists for standard genome sequencing and annotation.</title>
        <authorList>
            <consortium name="The Broad Institute Genomics Platform"/>
            <consortium name="The Broad Institute Genome Sequencing Center for Infectious Disease"/>
            <person name="Wu L."/>
            <person name="Ma J."/>
        </authorList>
    </citation>
    <scope>NUCLEOTIDE SEQUENCE [LARGE SCALE GENOMIC DNA]</scope>
    <source>
        <strain evidence="3">TBRC 1276</strain>
    </source>
</reference>
<dbReference type="InterPro" id="IPR036388">
    <property type="entry name" value="WH-like_DNA-bd_sf"/>
</dbReference>
<evidence type="ECO:0000259" key="1">
    <source>
        <dbReference type="PROSITE" id="PS50995"/>
    </source>
</evidence>
<dbReference type="EMBL" id="JBHSBI010000006">
    <property type="protein sequence ID" value="MFC4008424.1"/>
    <property type="molecule type" value="Genomic_DNA"/>
</dbReference>
<feature type="domain" description="HTH marR-type" evidence="1">
    <location>
        <begin position="51"/>
        <end position="184"/>
    </location>
</feature>
<name>A0ABV8G6H4_9ACTN</name>
<dbReference type="InterPro" id="IPR039422">
    <property type="entry name" value="MarR/SlyA-like"/>
</dbReference>
<dbReference type="RefSeq" id="WP_379528490.1">
    <property type="nucleotide sequence ID" value="NZ_JBHSBI010000006.1"/>
</dbReference>
<proteinExistence type="predicted"/>
<dbReference type="Pfam" id="PF01047">
    <property type="entry name" value="MarR"/>
    <property type="match status" value="1"/>
</dbReference>
<evidence type="ECO:0000313" key="2">
    <source>
        <dbReference type="EMBL" id="MFC4008424.1"/>
    </source>
</evidence>
<dbReference type="InterPro" id="IPR036390">
    <property type="entry name" value="WH_DNA-bd_sf"/>
</dbReference>
<organism evidence="2 3">
    <name type="scientific">Nonomuraea purpurea</name>
    <dbReference type="NCBI Taxonomy" id="1849276"/>
    <lineage>
        <taxon>Bacteria</taxon>
        <taxon>Bacillati</taxon>
        <taxon>Actinomycetota</taxon>
        <taxon>Actinomycetes</taxon>
        <taxon>Streptosporangiales</taxon>
        <taxon>Streptosporangiaceae</taxon>
        <taxon>Nonomuraea</taxon>
    </lineage>
</organism>
<comment type="caution">
    <text evidence="2">The sequence shown here is derived from an EMBL/GenBank/DDBJ whole genome shotgun (WGS) entry which is preliminary data.</text>
</comment>